<name>A0ABD6EBU1_9BILA</name>
<dbReference type="SUPFAM" id="SSF51730">
    <property type="entry name" value="FAD-linked oxidoreductase"/>
    <property type="match status" value="1"/>
</dbReference>
<organism evidence="8 9">
    <name type="scientific">Gnathostoma spinigerum</name>
    <dbReference type="NCBI Taxonomy" id="75299"/>
    <lineage>
        <taxon>Eukaryota</taxon>
        <taxon>Metazoa</taxon>
        <taxon>Ecdysozoa</taxon>
        <taxon>Nematoda</taxon>
        <taxon>Chromadorea</taxon>
        <taxon>Rhabditida</taxon>
        <taxon>Spirurina</taxon>
        <taxon>Gnathostomatomorpha</taxon>
        <taxon>Gnathostomatoidea</taxon>
        <taxon>Gnathostomatidae</taxon>
        <taxon>Gnathostoma</taxon>
    </lineage>
</organism>
<evidence type="ECO:0000256" key="2">
    <source>
        <dbReference type="ARBA" id="ARBA00004777"/>
    </source>
</evidence>
<evidence type="ECO:0008006" key="10">
    <source>
        <dbReference type="Google" id="ProtNLM"/>
    </source>
</evidence>
<protein>
    <recommendedName>
        <fullName evidence="10">Methylenetetrahydrofolate reductase (NAD(P)H)</fullName>
    </recommendedName>
</protein>
<accession>A0ABD6EBU1</accession>
<dbReference type="PANTHER" id="PTHR45754:SF3">
    <property type="entry name" value="METHYLENETETRAHYDROFOLATE REDUCTASE (NADPH)"/>
    <property type="match status" value="1"/>
</dbReference>
<evidence type="ECO:0000313" key="8">
    <source>
        <dbReference type="EMBL" id="MFH4973755.1"/>
    </source>
</evidence>
<comment type="pathway">
    <text evidence="2 7">One-carbon metabolism; tetrahydrofolate interconversion.</text>
</comment>
<keyword evidence="5" id="KW-0274">FAD</keyword>
<dbReference type="EMBL" id="JBGFUD010000127">
    <property type="protein sequence ID" value="MFH4973755.1"/>
    <property type="molecule type" value="Genomic_DNA"/>
</dbReference>
<evidence type="ECO:0000256" key="6">
    <source>
        <dbReference type="ARBA" id="ARBA00023002"/>
    </source>
</evidence>
<evidence type="ECO:0000256" key="5">
    <source>
        <dbReference type="ARBA" id="ARBA00022827"/>
    </source>
</evidence>
<dbReference type="AlphaFoldDB" id="A0ABD6EBU1"/>
<keyword evidence="9" id="KW-1185">Reference proteome</keyword>
<evidence type="ECO:0000256" key="7">
    <source>
        <dbReference type="RuleBase" id="RU004254"/>
    </source>
</evidence>
<comment type="caution">
    <text evidence="8">The sequence shown here is derived from an EMBL/GenBank/DDBJ whole genome shotgun (WGS) entry which is preliminary data.</text>
</comment>
<dbReference type="Gene3D" id="3.20.20.220">
    <property type="match status" value="1"/>
</dbReference>
<evidence type="ECO:0000256" key="1">
    <source>
        <dbReference type="ARBA" id="ARBA00001974"/>
    </source>
</evidence>
<dbReference type="Proteomes" id="UP001608902">
    <property type="component" value="Unassembled WGS sequence"/>
</dbReference>
<evidence type="ECO:0000256" key="3">
    <source>
        <dbReference type="ARBA" id="ARBA00006743"/>
    </source>
</evidence>
<gene>
    <name evidence="8" type="ORF">AB6A40_000464</name>
</gene>
<evidence type="ECO:0000313" key="9">
    <source>
        <dbReference type="Proteomes" id="UP001608902"/>
    </source>
</evidence>
<sequence>MISHSSLRPVSSANEVLVFPDRTPSQDSNRTSATNHKAVQIEHKFSVDVLELRQCNLKLKPGELGSSDPDEVIRTNSSMKSCKHIDHTPSQHPYVPLHKRISQRIAGKSPFFSLEFFPPKTTNSLARFFSQIDRLRNGNPLFVDITWHVSSDPDTKVGIYRAA</sequence>
<dbReference type="GO" id="GO:0004489">
    <property type="term" value="F:methylenetetrahydrofolate reductase [NAD(P)H] activity"/>
    <property type="evidence" value="ECO:0007669"/>
    <property type="project" value="UniProtKB-ARBA"/>
</dbReference>
<keyword evidence="6" id="KW-0560">Oxidoreductase</keyword>
<dbReference type="PANTHER" id="PTHR45754">
    <property type="entry name" value="METHYLENETETRAHYDROFOLATE REDUCTASE"/>
    <property type="match status" value="1"/>
</dbReference>
<comment type="cofactor">
    <cofactor evidence="1">
        <name>FAD</name>
        <dbReference type="ChEBI" id="CHEBI:57692"/>
    </cofactor>
</comment>
<reference evidence="8 9" key="1">
    <citation type="submission" date="2024-08" db="EMBL/GenBank/DDBJ databases">
        <title>Gnathostoma spinigerum genome.</title>
        <authorList>
            <person name="Gonzalez-Bertolin B."/>
            <person name="Monzon S."/>
            <person name="Zaballos A."/>
            <person name="Jimenez P."/>
            <person name="Dekumyoy P."/>
            <person name="Varona S."/>
            <person name="Cuesta I."/>
            <person name="Sumanam S."/>
            <person name="Adisakwattana P."/>
            <person name="Gasser R.B."/>
            <person name="Hernandez-Gonzalez A."/>
            <person name="Young N.D."/>
            <person name="Perteguer M.J."/>
        </authorList>
    </citation>
    <scope>NUCLEOTIDE SEQUENCE [LARGE SCALE GENOMIC DNA]</scope>
    <source>
        <strain evidence="8">AL3</strain>
        <tissue evidence="8">Liver</tissue>
    </source>
</reference>
<dbReference type="Pfam" id="PF02219">
    <property type="entry name" value="MTHFR"/>
    <property type="match status" value="1"/>
</dbReference>
<evidence type="ECO:0000256" key="4">
    <source>
        <dbReference type="ARBA" id="ARBA00022630"/>
    </source>
</evidence>
<proteinExistence type="inferred from homology"/>
<dbReference type="InterPro" id="IPR029041">
    <property type="entry name" value="FAD-linked_oxidoreductase-like"/>
</dbReference>
<keyword evidence="4" id="KW-0285">Flavoprotein</keyword>
<comment type="similarity">
    <text evidence="3">Belongs to the methylenetetrahydrofolate reductase family.</text>
</comment>
<dbReference type="InterPro" id="IPR003171">
    <property type="entry name" value="Mehydrof_redctse-like"/>
</dbReference>